<dbReference type="PIRSF" id="PIRSF006066">
    <property type="entry name" value="HI0050"/>
    <property type="match status" value="1"/>
</dbReference>
<feature type="domain" description="TRAP C4-dicarboxylate transport system permease DctM subunit" evidence="8">
    <location>
        <begin position="7"/>
        <end position="417"/>
    </location>
</feature>
<feature type="transmembrane region" description="Helical" evidence="7">
    <location>
        <begin position="132"/>
        <end position="149"/>
    </location>
</feature>
<keyword evidence="7" id="KW-0813">Transport</keyword>
<feature type="transmembrane region" description="Helical" evidence="7">
    <location>
        <begin position="366"/>
        <end position="388"/>
    </location>
</feature>
<keyword evidence="5 7" id="KW-1133">Transmembrane helix</keyword>
<keyword evidence="3 7" id="KW-0997">Cell inner membrane</keyword>
<reference evidence="10" key="1">
    <citation type="journal article" date="2019" name="Int. J. Syst. Evol. Microbiol.">
        <title>The Global Catalogue of Microorganisms (GCM) 10K type strain sequencing project: providing services to taxonomists for standard genome sequencing and annotation.</title>
        <authorList>
            <consortium name="The Broad Institute Genomics Platform"/>
            <consortium name="The Broad Institute Genome Sequencing Center for Infectious Disease"/>
            <person name="Wu L."/>
            <person name="Ma J."/>
        </authorList>
    </citation>
    <scope>NUCLEOTIDE SEQUENCE [LARGE SCALE GENOMIC DNA]</scope>
    <source>
        <strain evidence="10">KCTC 42182</strain>
    </source>
</reference>
<dbReference type="PANTHER" id="PTHR33362:SF2">
    <property type="entry name" value="TRAP TRANSPORTER LARGE PERMEASE PROTEIN"/>
    <property type="match status" value="1"/>
</dbReference>
<gene>
    <name evidence="9" type="ORF">ACFOOQ_13500</name>
</gene>
<proteinExistence type="inferred from homology"/>
<evidence type="ECO:0000256" key="7">
    <source>
        <dbReference type="RuleBase" id="RU369079"/>
    </source>
</evidence>
<evidence type="ECO:0000313" key="9">
    <source>
        <dbReference type="EMBL" id="MFC3676567.1"/>
    </source>
</evidence>
<dbReference type="NCBIfam" id="TIGR00786">
    <property type="entry name" value="dctM"/>
    <property type="match status" value="1"/>
</dbReference>
<keyword evidence="2" id="KW-1003">Cell membrane</keyword>
<evidence type="ECO:0000256" key="5">
    <source>
        <dbReference type="ARBA" id="ARBA00022989"/>
    </source>
</evidence>
<evidence type="ECO:0000256" key="3">
    <source>
        <dbReference type="ARBA" id="ARBA00022519"/>
    </source>
</evidence>
<evidence type="ECO:0000313" key="10">
    <source>
        <dbReference type="Proteomes" id="UP001595711"/>
    </source>
</evidence>
<dbReference type="Pfam" id="PF06808">
    <property type="entry name" value="DctM"/>
    <property type="match status" value="1"/>
</dbReference>
<keyword evidence="6 7" id="KW-0472">Membrane</keyword>
<evidence type="ECO:0000259" key="8">
    <source>
        <dbReference type="Pfam" id="PF06808"/>
    </source>
</evidence>
<protein>
    <recommendedName>
        <fullName evidence="7">TRAP transporter large permease protein</fullName>
    </recommendedName>
</protein>
<organism evidence="9 10">
    <name type="scientific">Ferrovibrio xuzhouensis</name>
    <dbReference type="NCBI Taxonomy" id="1576914"/>
    <lineage>
        <taxon>Bacteria</taxon>
        <taxon>Pseudomonadati</taxon>
        <taxon>Pseudomonadota</taxon>
        <taxon>Alphaproteobacteria</taxon>
        <taxon>Rhodospirillales</taxon>
        <taxon>Rhodospirillaceae</taxon>
        <taxon>Ferrovibrio</taxon>
    </lineage>
</organism>
<feature type="transmembrane region" description="Helical" evidence="7">
    <location>
        <begin position="52"/>
        <end position="70"/>
    </location>
</feature>
<keyword evidence="10" id="KW-1185">Reference proteome</keyword>
<dbReference type="EMBL" id="JBHRYJ010000002">
    <property type="protein sequence ID" value="MFC3676567.1"/>
    <property type="molecule type" value="Genomic_DNA"/>
</dbReference>
<feature type="transmembrane region" description="Helical" evidence="7">
    <location>
        <begin position="400"/>
        <end position="421"/>
    </location>
</feature>
<accession>A0ABV7VI05</accession>
<comment type="subcellular location">
    <subcellularLocation>
        <location evidence="1 7">Cell inner membrane</location>
        <topology evidence="1 7">Multi-pass membrane protein</topology>
    </subcellularLocation>
</comment>
<name>A0ABV7VI05_9PROT</name>
<dbReference type="PANTHER" id="PTHR33362">
    <property type="entry name" value="SIALIC ACID TRAP TRANSPORTER PERMEASE PROTEIN SIAT-RELATED"/>
    <property type="match status" value="1"/>
</dbReference>
<feature type="transmembrane region" description="Helical" evidence="7">
    <location>
        <begin position="179"/>
        <end position="195"/>
    </location>
</feature>
<dbReference type="InterPro" id="IPR010656">
    <property type="entry name" value="DctM"/>
</dbReference>
<evidence type="ECO:0000256" key="6">
    <source>
        <dbReference type="ARBA" id="ARBA00023136"/>
    </source>
</evidence>
<comment type="subunit">
    <text evidence="7">The complex comprises the extracytoplasmic solute receptor protein and the two transmembrane proteins.</text>
</comment>
<comment type="caution">
    <text evidence="9">The sequence shown here is derived from an EMBL/GenBank/DDBJ whole genome shotgun (WGS) entry which is preliminary data.</text>
</comment>
<comment type="similarity">
    <text evidence="7">Belongs to the TRAP transporter large permease family.</text>
</comment>
<evidence type="ECO:0000256" key="2">
    <source>
        <dbReference type="ARBA" id="ARBA00022475"/>
    </source>
</evidence>
<dbReference type="RefSeq" id="WP_379727436.1">
    <property type="nucleotide sequence ID" value="NZ_JBHRYJ010000002.1"/>
</dbReference>
<dbReference type="Proteomes" id="UP001595711">
    <property type="component" value="Unassembled WGS sequence"/>
</dbReference>
<feature type="transmembrane region" description="Helical" evidence="7">
    <location>
        <begin position="207"/>
        <end position="229"/>
    </location>
</feature>
<comment type="function">
    <text evidence="7">Part of the tripartite ATP-independent periplasmic (TRAP) transport system.</text>
</comment>
<dbReference type="InterPro" id="IPR004681">
    <property type="entry name" value="TRAP_DctM"/>
</dbReference>
<feature type="transmembrane region" description="Helical" evidence="7">
    <location>
        <begin position="241"/>
        <end position="260"/>
    </location>
</feature>
<evidence type="ECO:0000256" key="1">
    <source>
        <dbReference type="ARBA" id="ARBA00004429"/>
    </source>
</evidence>
<sequence length="427" mass="45036">MSVILLFGLMIVLLAIGVPVAFSMGLAAFATILYDGLPADVVFQRIASGMNIYSLLAIPFFIYAGELMLYGGIAERLINFAMTLVGRFRGGLAQVNILSSTLFGGISGSAVADASALGSVLIPSMTKRGYDTHYAVNVTTSAALIGIMIPPSHNMIIYSLAAGGGVSVIALFTAGIIPGLLMSGLLMLVAGITAVRRNYPREAFPGWAAVGAAFLGAIPGLGLAIIILVGVRFGVFTVTESAAVGALYALFITAFVYRSLGWSGFRRATMNAVRTTSMVMLVIGTGNSIGWLLALHQLPLQVVHLLHSLTSEPWLILLIINVALLLLGCVMDMAPLILICTPIFLPVVKSLGMDPVHFGMLMMINLGLGLLTPPVGAVLFVGCAIGRISIEEAMKSVMPFYLALFACLMLITYIPGLSLWLPSFFGN</sequence>
<keyword evidence="4 7" id="KW-0812">Transmembrane</keyword>
<feature type="transmembrane region" description="Helical" evidence="7">
    <location>
        <begin position="272"/>
        <end position="294"/>
    </location>
</feature>
<feature type="transmembrane region" description="Helical" evidence="7">
    <location>
        <begin position="314"/>
        <end position="345"/>
    </location>
</feature>
<comment type="caution">
    <text evidence="7">Lacks conserved residue(s) required for the propagation of feature annotation.</text>
</comment>
<evidence type="ECO:0000256" key="4">
    <source>
        <dbReference type="ARBA" id="ARBA00022692"/>
    </source>
</evidence>